<protein>
    <submittedName>
        <fullName evidence="2">Uncharacterized protein</fullName>
    </submittedName>
</protein>
<feature type="transmembrane region" description="Helical" evidence="1">
    <location>
        <begin position="190"/>
        <end position="209"/>
    </location>
</feature>
<evidence type="ECO:0000313" key="3">
    <source>
        <dbReference type="Proteomes" id="UP000199360"/>
    </source>
</evidence>
<name>A0A1C5IFF5_9ACTN</name>
<feature type="transmembrane region" description="Helical" evidence="1">
    <location>
        <begin position="221"/>
        <end position="242"/>
    </location>
</feature>
<keyword evidence="1" id="KW-0812">Transmembrane</keyword>
<sequence>MSSESLSPGEDSPQELLASVTALRRRARAARQAYWFPLLLFGLLTVTAGPLYVESTEPAALRAGPGTPALTGLGGHFLEQSAALGWYWLAALVGGYLLSLAWYRRHGRRAGVQTPTRAYVIAGIAGTLVGVALPVVLEFLLFNTAVGSSGATRWLVGPLLGTANRGMLPHLVIALGLAVLAHLERSGRLWIVVGLYTAALVAVNAWFQVADLQPGDLHRFSFMLAALLPAPVLLIGGGVALATTKQQHNGYA</sequence>
<organism evidence="2 3">
    <name type="scientific">Micromonospora humi</name>
    <dbReference type="NCBI Taxonomy" id="745366"/>
    <lineage>
        <taxon>Bacteria</taxon>
        <taxon>Bacillati</taxon>
        <taxon>Actinomycetota</taxon>
        <taxon>Actinomycetes</taxon>
        <taxon>Micromonosporales</taxon>
        <taxon>Micromonosporaceae</taxon>
        <taxon>Micromonospora</taxon>
    </lineage>
</organism>
<keyword evidence="3" id="KW-1185">Reference proteome</keyword>
<dbReference type="RefSeq" id="WP_091062246.1">
    <property type="nucleotide sequence ID" value="NZ_FMDM01000005.1"/>
</dbReference>
<dbReference type="STRING" id="745366.GA0070213_105422"/>
<dbReference type="Proteomes" id="UP000199360">
    <property type="component" value="Unassembled WGS sequence"/>
</dbReference>
<gene>
    <name evidence="2" type="ORF">GA0070213_105422</name>
</gene>
<dbReference type="OrthoDB" id="3379031at2"/>
<evidence type="ECO:0000313" key="2">
    <source>
        <dbReference type="EMBL" id="SCG57100.1"/>
    </source>
</evidence>
<feature type="transmembrane region" description="Helical" evidence="1">
    <location>
        <begin position="166"/>
        <end position="183"/>
    </location>
</feature>
<accession>A0A1C5IFF5</accession>
<keyword evidence="1" id="KW-1133">Transmembrane helix</keyword>
<proteinExistence type="predicted"/>
<evidence type="ECO:0000256" key="1">
    <source>
        <dbReference type="SAM" id="Phobius"/>
    </source>
</evidence>
<feature type="transmembrane region" description="Helical" evidence="1">
    <location>
        <begin position="119"/>
        <end position="146"/>
    </location>
</feature>
<feature type="transmembrane region" description="Helical" evidence="1">
    <location>
        <begin position="33"/>
        <end position="53"/>
    </location>
</feature>
<dbReference type="AlphaFoldDB" id="A0A1C5IFF5"/>
<reference evidence="3" key="1">
    <citation type="submission" date="2016-06" db="EMBL/GenBank/DDBJ databases">
        <authorList>
            <person name="Varghese N."/>
            <person name="Submissions Spin"/>
        </authorList>
    </citation>
    <scope>NUCLEOTIDE SEQUENCE [LARGE SCALE GENOMIC DNA]</scope>
    <source>
        <strain evidence="3">DSM 45647</strain>
    </source>
</reference>
<feature type="transmembrane region" description="Helical" evidence="1">
    <location>
        <begin position="85"/>
        <end position="103"/>
    </location>
</feature>
<dbReference type="EMBL" id="FMDM01000005">
    <property type="protein sequence ID" value="SCG57100.1"/>
    <property type="molecule type" value="Genomic_DNA"/>
</dbReference>
<keyword evidence="1" id="KW-0472">Membrane</keyword>